<sequence>MGKRVKMILRPAVAYVPKLCGSWFWNGMCVKRKWPRTLRKAE</sequence>
<name>A0A133KTL8_HEYCO</name>
<dbReference type="EMBL" id="LRPN01000047">
    <property type="protein sequence ID" value="KWZ82913.1"/>
    <property type="molecule type" value="Genomic_DNA"/>
</dbReference>
<comment type="caution">
    <text evidence="1">The sequence shown here is derived from an EMBL/GenBank/DDBJ whole genome shotgun (WGS) entry which is preliminary data.</text>
</comment>
<dbReference type="AlphaFoldDB" id="A0A133KTL8"/>
<gene>
    <name evidence="1" type="ORF">HMPREF3213_01397</name>
</gene>
<organism evidence="1 2">
    <name type="scientific">Heyndrickxia coagulans</name>
    <name type="common">Weizmannia coagulans</name>
    <dbReference type="NCBI Taxonomy" id="1398"/>
    <lineage>
        <taxon>Bacteria</taxon>
        <taxon>Bacillati</taxon>
        <taxon>Bacillota</taxon>
        <taxon>Bacilli</taxon>
        <taxon>Bacillales</taxon>
        <taxon>Bacillaceae</taxon>
        <taxon>Heyndrickxia</taxon>
    </lineage>
</organism>
<reference evidence="2" key="1">
    <citation type="submission" date="2016-01" db="EMBL/GenBank/DDBJ databases">
        <authorList>
            <person name="Mitreva M."/>
            <person name="Pepin K.H."/>
            <person name="Mihindukulasuriya K.A."/>
            <person name="Fulton R."/>
            <person name="Fronick C."/>
            <person name="O'Laughlin M."/>
            <person name="Miner T."/>
            <person name="Herter B."/>
            <person name="Rosa B.A."/>
            <person name="Cordes M."/>
            <person name="Tomlinson C."/>
            <person name="Wollam A."/>
            <person name="Palsikar V.B."/>
            <person name="Mardis E.R."/>
            <person name="Wilson R.K."/>
        </authorList>
    </citation>
    <scope>NUCLEOTIDE SEQUENCE [LARGE SCALE GENOMIC DNA]</scope>
    <source>
        <strain evidence="2">GED7749B</strain>
    </source>
</reference>
<accession>A0A133KTL8</accession>
<evidence type="ECO:0000313" key="2">
    <source>
        <dbReference type="Proteomes" id="UP000070376"/>
    </source>
</evidence>
<proteinExistence type="predicted"/>
<evidence type="ECO:0000313" key="1">
    <source>
        <dbReference type="EMBL" id="KWZ82913.1"/>
    </source>
</evidence>
<dbReference type="Proteomes" id="UP000070376">
    <property type="component" value="Unassembled WGS sequence"/>
</dbReference>
<protein>
    <submittedName>
        <fullName evidence="1">Uncharacterized protein</fullName>
    </submittedName>
</protein>
<dbReference type="PATRIC" id="fig|1398.22.peg.1406"/>